<name>A0A285PNY5_9HYPH</name>
<organism evidence="14 15">
    <name type="scientific">Cohaesibacter gelatinilyticus</name>
    <dbReference type="NCBI Taxonomy" id="372072"/>
    <lineage>
        <taxon>Bacteria</taxon>
        <taxon>Pseudomonadati</taxon>
        <taxon>Pseudomonadota</taxon>
        <taxon>Alphaproteobacteria</taxon>
        <taxon>Hyphomicrobiales</taxon>
        <taxon>Cohaesibacteraceae</taxon>
    </lineage>
</organism>
<dbReference type="InterPro" id="IPR036097">
    <property type="entry name" value="HisK_dim/P_sf"/>
</dbReference>
<dbReference type="InterPro" id="IPR005467">
    <property type="entry name" value="His_kinase_dom"/>
</dbReference>
<dbReference type="PROSITE" id="PS50109">
    <property type="entry name" value="HIS_KIN"/>
    <property type="match status" value="1"/>
</dbReference>
<evidence type="ECO:0000256" key="6">
    <source>
        <dbReference type="ARBA" id="ARBA00022692"/>
    </source>
</evidence>
<dbReference type="Pfam" id="PF02518">
    <property type="entry name" value="HATPase_c"/>
    <property type="match status" value="1"/>
</dbReference>
<keyword evidence="9" id="KW-0902">Two-component regulatory system</keyword>
<evidence type="ECO:0000256" key="2">
    <source>
        <dbReference type="ARBA" id="ARBA00004370"/>
    </source>
</evidence>
<evidence type="ECO:0000256" key="1">
    <source>
        <dbReference type="ARBA" id="ARBA00000085"/>
    </source>
</evidence>
<evidence type="ECO:0000256" key="11">
    <source>
        <dbReference type="SAM" id="Phobius"/>
    </source>
</evidence>
<feature type="transmembrane region" description="Helical" evidence="11">
    <location>
        <begin position="20"/>
        <end position="39"/>
    </location>
</feature>
<dbReference type="InterPro" id="IPR003660">
    <property type="entry name" value="HAMP_dom"/>
</dbReference>
<keyword evidence="10 11" id="KW-0472">Membrane</keyword>
<evidence type="ECO:0000313" key="15">
    <source>
        <dbReference type="Proteomes" id="UP000219439"/>
    </source>
</evidence>
<evidence type="ECO:0000256" key="8">
    <source>
        <dbReference type="ARBA" id="ARBA00022989"/>
    </source>
</evidence>
<keyword evidence="6 11" id="KW-0812">Transmembrane</keyword>
<evidence type="ECO:0000259" key="13">
    <source>
        <dbReference type="PROSITE" id="PS50885"/>
    </source>
</evidence>
<dbReference type="Gene3D" id="6.10.340.10">
    <property type="match status" value="1"/>
</dbReference>
<evidence type="ECO:0000256" key="10">
    <source>
        <dbReference type="ARBA" id="ARBA00023136"/>
    </source>
</evidence>
<protein>
    <recommendedName>
        <fullName evidence="3">histidine kinase</fullName>
        <ecNumber evidence="3">2.7.13.3</ecNumber>
    </recommendedName>
</protein>
<dbReference type="InterPro" id="IPR003661">
    <property type="entry name" value="HisK_dim/P_dom"/>
</dbReference>
<dbReference type="PANTHER" id="PTHR45436">
    <property type="entry name" value="SENSOR HISTIDINE KINASE YKOH"/>
    <property type="match status" value="1"/>
</dbReference>
<dbReference type="Pfam" id="PF00512">
    <property type="entry name" value="HisKA"/>
    <property type="match status" value="1"/>
</dbReference>
<dbReference type="Gene3D" id="1.10.287.130">
    <property type="match status" value="1"/>
</dbReference>
<dbReference type="PRINTS" id="PR00344">
    <property type="entry name" value="BCTRLSENSOR"/>
</dbReference>
<evidence type="ECO:0000256" key="7">
    <source>
        <dbReference type="ARBA" id="ARBA00022777"/>
    </source>
</evidence>
<dbReference type="AlphaFoldDB" id="A0A285PNY5"/>
<comment type="subcellular location">
    <subcellularLocation>
        <location evidence="2">Membrane</location>
    </subcellularLocation>
</comment>
<evidence type="ECO:0000256" key="5">
    <source>
        <dbReference type="ARBA" id="ARBA00022679"/>
    </source>
</evidence>
<dbReference type="EMBL" id="OBEL01000010">
    <property type="protein sequence ID" value="SNZ21631.1"/>
    <property type="molecule type" value="Genomic_DNA"/>
</dbReference>
<dbReference type="InterPro" id="IPR050428">
    <property type="entry name" value="TCS_sensor_his_kinase"/>
</dbReference>
<dbReference type="GO" id="GO:0005886">
    <property type="term" value="C:plasma membrane"/>
    <property type="evidence" value="ECO:0007669"/>
    <property type="project" value="TreeGrafter"/>
</dbReference>
<keyword evidence="15" id="KW-1185">Reference proteome</keyword>
<keyword evidence="5" id="KW-0808">Transferase</keyword>
<dbReference type="InterPro" id="IPR003594">
    <property type="entry name" value="HATPase_dom"/>
</dbReference>
<feature type="domain" description="Histidine kinase" evidence="12">
    <location>
        <begin position="266"/>
        <end position="464"/>
    </location>
</feature>
<dbReference type="InterPro" id="IPR036890">
    <property type="entry name" value="HATPase_C_sf"/>
</dbReference>
<dbReference type="Gene3D" id="3.30.565.10">
    <property type="entry name" value="Histidine kinase-like ATPase, C-terminal domain"/>
    <property type="match status" value="1"/>
</dbReference>
<evidence type="ECO:0000256" key="4">
    <source>
        <dbReference type="ARBA" id="ARBA00022553"/>
    </source>
</evidence>
<dbReference type="Proteomes" id="UP000219439">
    <property type="component" value="Unassembled WGS sequence"/>
</dbReference>
<keyword evidence="8 11" id="KW-1133">Transmembrane helix</keyword>
<evidence type="ECO:0000256" key="3">
    <source>
        <dbReference type="ARBA" id="ARBA00012438"/>
    </source>
</evidence>
<accession>A0A285PNY5</accession>
<dbReference type="SUPFAM" id="SSF47384">
    <property type="entry name" value="Homodimeric domain of signal transducing histidine kinase"/>
    <property type="match status" value="1"/>
</dbReference>
<evidence type="ECO:0000256" key="9">
    <source>
        <dbReference type="ARBA" id="ARBA00023012"/>
    </source>
</evidence>
<feature type="transmembrane region" description="Helical" evidence="11">
    <location>
        <begin position="184"/>
        <end position="205"/>
    </location>
</feature>
<evidence type="ECO:0000259" key="12">
    <source>
        <dbReference type="PROSITE" id="PS50109"/>
    </source>
</evidence>
<gene>
    <name evidence="14" type="ORF">SAMN06265368_4756</name>
</gene>
<comment type="catalytic activity">
    <reaction evidence="1">
        <text>ATP + protein L-histidine = ADP + protein N-phospho-L-histidine.</text>
        <dbReference type="EC" id="2.7.13.3"/>
    </reaction>
</comment>
<dbReference type="SMART" id="SM00387">
    <property type="entry name" value="HATPase_c"/>
    <property type="match status" value="1"/>
</dbReference>
<dbReference type="OrthoDB" id="9809329at2"/>
<dbReference type="CDD" id="cd00082">
    <property type="entry name" value="HisKA"/>
    <property type="match status" value="1"/>
</dbReference>
<dbReference type="SMART" id="SM00304">
    <property type="entry name" value="HAMP"/>
    <property type="match status" value="1"/>
</dbReference>
<dbReference type="InterPro" id="IPR004358">
    <property type="entry name" value="Sig_transdc_His_kin-like_C"/>
</dbReference>
<dbReference type="PROSITE" id="PS50885">
    <property type="entry name" value="HAMP"/>
    <property type="match status" value="1"/>
</dbReference>
<feature type="domain" description="HAMP" evidence="13">
    <location>
        <begin position="205"/>
        <end position="258"/>
    </location>
</feature>
<reference evidence="14 15" key="1">
    <citation type="submission" date="2017-09" db="EMBL/GenBank/DDBJ databases">
        <authorList>
            <person name="Ehlers B."/>
            <person name="Leendertz F.H."/>
        </authorList>
    </citation>
    <scope>NUCLEOTIDE SEQUENCE [LARGE SCALE GENOMIC DNA]</scope>
    <source>
        <strain evidence="14 15">DSM 18289</strain>
    </source>
</reference>
<dbReference type="CDD" id="cd00075">
    <property type="entry name" value="HATPase"/>
    <property type="match status" value="1"/>
</dbReference>
<keyword evidence="7 14" id="KW-0418">Kinase</keyword>
<dbReference type="SMART" id="SM00388">
    <property type="entry name" value="HisKA"/>
    <property type="match status" value="1"/>
</dbReference>
<dbReference type="PANTHER" id="PTHR45436:SF8">
    <property type="entry name" value="HISTIDINE KINASE"/>
    <property type="match status" value="1"/>
</dbReference>
<dbReference type="GO" id="GO:0000155">
    <property type="term" value="F:phosphorelay sensor kinase activity"/>
    <property type="evidence" value="ECO:0007669"/>
    <property type="project" value="InterPro"/>
</dbReference>
<dbReference type="EC" id="2.7.13.3" evidence="3"/>
<dbReference type="RefSeq" id="WP_097156010.1">
    <property type="nucleotide sequence ID" value="NZ_OBEL01000010.1"/>
</dbReference>
<sequence>MFSAVKSLMRMSALRNALQLCVLFTGIMIAAGFLLGWQISDQIHDDIDDALSYRAQSILDSTTDSDGTPIWFLTQSETMFVGSSESYLPKNGRLIGPIKQNIFEQDGFRTIPSSKLFSERYFQIIQNEFLPTELEELELELGSTEELTEDDLWRVYVKTTPSGAIAAYTPIHEVEDALQLLPSILLSITTIILVVTLAGGLVLGLRQQKRISAIHDGLQKIADGDLSFRIAPKRICDDVDELMLGIDEATQKLEMSVRQLTDFSRDVAHELRTPLTQLRAILETAKNKDDMARAINKTEDIIRIFDSIQRISRLGSRENKASLEPVALDDLANLMADLYTEVAEEQEQRLVVTAASNRTIQGDWQLLAQLASNLVENAIQHAGAGASIIVSTKDNILIIEDDGPGIPTDEHSRVFEPFYKRDSARKGQGSGLGLALVKAIADYHGSEVLLVEKDDGGLLVEVKF</sequence>
<evidence type="ECO:0000313" key="14">
    <source>
        <dbReference type="EMBL" id="SNZ21631.1"/>
    </source>
</evidence>
<proteinExistence type="predicted"/>
<keyword evidence="4" id="KW-0597">Phosphoprotein</keyword>
<dbReference type="SUPFAM" id="SSF55874">
    <property type="entry name" value="ATPase domain of HSP90 chaperone/DNA topoisomerase II/histidine kinase"/>
    <property type="match status" value="1"/>
</dbReference>